<dbReference type="Proteomes" id="UP001596091">
    <property type="component" value="Unassembled WGS sequence"/>
</dbReference>
<dbReference type="EMBL" id="JBHSPH010000004">
    <property type="protein sequence ID" value="MFC5863448.1"/>
    <property type="molecule type" value="Genomic_DNA"/>
</dbReference>
<dbReference type="RefSeq" id="WP_263341218.1">
    <property type="nucleotide sequence ID" value="NZ_JAGSYH010000007.1"/>
</dbReference>
<evidence type="ECO:0008006" key="3">
    <source>
        <dbReference type="Google" id="ProtNLM"/>
    </source>
</evidence>
<protein>
    <recommendedName>
        <fullName evidence="3">Peptidase C39 domain-containing protein</fullName>
    </recommendedName>
</protein>
<sequence>MPKATIAQYTDLSCGAACVLAAALELDSDPDNTGLPATGKLSILINNRAKPSTAQAPWLIEWQRGIYQVSGAGQAGYSMPSGVVEAARYMGMTGTVVLAKTFSAGVLKWQYPHEIAACLPFTENSTSSDIGDMALAANERAMHCVCIGPALGVHWILQRPDGTYVDPAGGKERASRDKIKSKGQSIFSYHGTGLAIRLSKP</sequence>
<accession>A0ABW1EH82</accession>
<keyword evidence="2" id="KW-1185">Reference proteome</keyword>
<dbReference type="Pfam" id="PF25855">
    <property type="entry name" value="IpaJ_protease"/>
    <property type="match status" value="1"/>
</dbReference>
<proteinExistence type="predicted"/>
<dbReference type="InterPro" id="IPR058988">
    <property type="entry name" value="IpaJ"/>
</dbReference>
<organism evidence="1 2">
    <name type="scientific">Acidicapsa dinghuensis</name>
    <dbReference type="NCBI Taxonomy" id="2218256"/>
    <lineage>
        <taxon>Bacteria</taxon>
        <taxon>Pseudomonadati</taxon>
        <taxon>Acidobacteriota</taxon>
        <taxon>Terriglobia</taxon>
        <taxon>Terriglobales</taxon>
        <taxon>Acidobacteriaceae</taxon>
        <taxon>Acidicapsa</taxon>
    </lineage>
</organism>
<reference evidence="2" key="1">
    <citation type="journal article" date="2019" name="Int. J. Syst. Evol. Microbiol.">
        <title>The Global Catalogue of Microorganisms (GCM) 10K type strain sequencing project: providing services to taxonomists for standard genome sequencing and annotation.</title>
        <authorList>
            <consortium name="The Broad Institute Genomics Platform"/>
            <consortium name="The Broad Institute Genome Sequencing Center for Infectious Disease"/>
            <person name="Wu L."/>
            <person name="Ma J."/>
        </authorList>
    </citation>
    <scope>NUCLEOTIDE SEQUENCE [LARGE SCALE GENOMIC DNA]</scope>
    <source>
        <strain evidence="2">JCM 4087</strain>
    </source>
</reference>
<evidence type="ECO:0000313" key="1">
    <source>
        <dbReference type="EMBL" id="MFC5863448.1"/>
    </source>
</evidence>
<gene>
    <name evidence="1" type="ORF">ACFPT7_14175</name>
</gene>
<name>A0ABW1EH82_9BACT</name>
<comment type="caution">
    <text evidence="1">The sequence shown here is derived from an EMBL/GenBank/DDBJ whole genome shotgun (WGS) entry which is preliminary data.</text>
</comment>
<evidence type="ECO:0000313" key="2">
    <source>
        <dbReference type="Proteomes" id="UP001596091"/>
    </source>
</evidence>